<reference evidence="5" key="1">
    <citation type="journal article" date="2014" name="Int. J. Syst. Evol. Microbiol.">
        <title>Complete genome sequence of Corynebacterium casei LMG S-19264T (=DSM 44701T), isolated from a smear-ripened cheese.</title>
        <authorList>
            <consortium name="US DOE Joint Genome Institute (JGI-PGF)"/>
            <person name="Walter F."/>
            <person name="Albersmeier A."/>
            <person name="Kalinowski J."/>
            <person name="Ruckert C."/>
        </authorList>
    </citation>
    <scope>NUCLEOTIDE SEQUENCE</scope>
    <source>
        <strain evidence="5">CGMCC 1.12181</strain>
    </source>
</reference>
<dbReference type="PANTHER" id="PTHR32347:SF23">
    <property type="entry name" value="BLL5650 PROTEIN"/>
    <property type="match status" value="1"/>
</dbReference>
<accession>A0A917CGH9</accession>
<proteinExistence type="predicted"/>
<dbReference type="Proteomes" id="UP000605253">
    <property type="component" value="Unassembled WGS sequence"/>
</dbReference>
<name>A0A917CGH9_9GAMM</name>
<dbReference type="Pfam" id="PF25990">
    <property type="entry name" value="Beta-barrel_YknX"/>
    <property type="match status" value="1"/>
</dbReference>
<sequence length="316" mass="35340">MKVLKSSLLTILFMPLSLPALMLTGEVESSQTQEITMPMVRSWRAEIADMAEEGGFVEPGDFVVRIDGTDLDNTIEAQKEALDVFKAASKRDTIQLQIDLNNARLAYEKAKVDHQIAELKASVPLEFIGELEYKERQLTLKQTDKARHENAKKFRALEIKLKEKNKEVALGLTQKQKELDYWKKRLADLTITANQAGYVIHATHPWNGTKYQIGDQVQTGRVIAKVSKTTGMRVKAFVNAIDLPQVKHGMAVNVQFDALPNTSMRGVVSHISAGGHDKKNWGEGLYYEVTITLRGEQDARLLPGMSALVQVNEVQP</sequence>
<dbReference type="AlphaFoldDB" id="A0A917CGH9"/>
<keyword evidence="2" id="KW-0175">Coiled coil</keyword>
<evidence type="ECO:0000256" key="3">
    <source>
        <dbReference type="SAM" id="SignalP"/>
    </source>
</evidence>
<dbReference type="InterPro" id="IPR058636">
    <property type="entry name" value="Beta-barrel_YknX"/>
</dbReference>
<dbReference type="EMBL" id="BMEO01000002">
    <property type="protein sequence ID" value="GGF87806.1"/>
    <property type="molecule type" value="Genomic_DNA"/>
</dbReference>
<gene>
    <name evidence="5" type="ORF">GCM10011365_06160</name>
</gene>
<keyword evidence="6" id="KW-1185">Reference proteome</keyword>
<evidence type="ECO:0000313" key="5">
    <source>
        <dbReference type="EMBL" id="GGF87806.1"/>
    </source>
</evidence>
<dbReference type="InterPro" id="IPR050465">
    <property type="entry name" value="UPF0194_transport"/>
</dbReference>
<dbReference type="RefSeq" id="WP_188364209.1">
    <property type="nucleotide sequence ID" value="NZ_BAABJF010000032.1"/>
</dbReference>
<dbReference type="Gene3D" id="2.40.30.170">
    <property type="match status" value="1"/>
</dbReference>
<feature type="chain" id="PRO_5037803053" description="YknX-like beta-barrel domain-containing protein" evidence="3">
    <location>
        <begin position="23"/>
        <end position="316"/>
    </location>
</feature>
<evidence type="ECO:0000256" key="1">
    <source>
        <dbReference type="ARBA" id="ARBA00004196"/>
    </source>
</evidence>
<protein>
    <recommendedName>
        <fullName evidence="4">YknX-like beta-barrel domain-containing protein</fullName>
    </recommendedName>
</protein>
<keyword evidence="3" id="KW-0732">Signal</keyword>
<evidence type="ECO:0000256" key="2">
    <source>
        <dbReference type="ARBA" id="ARBA00023054"/>
    </source>
</evidence>
<evidence type="ECO:0000313" key="6">
    <source>
        <dbReference type="Proteomes" id="UP000605253"/>
    </source>
</evidence>
<feature type="domain" description="YknX-like beta-barrel" evidence="4">
    <location>
        <begin position="232"/>
        <end position="311"/>
    </location>
</feature>
<dbReference type="GO" id="GO:0030313">
    <property type="term" value="C:cell envelope"/>
    <property type="evidence" value="ECO:0007669"/>
    <property type="project" value="UniProtKB-SubCell"/>
</dbReference>
<feature type="signal peptide" evidence="3">
    <location>
        <begin position="1"/>
        <end position="22"/>
    </location>
</feature>
<dbReference type="PANTHER" id="PTHR32347">
    <property type="entry name" value="EFFLUX SYSTEM COMPONENT YKNX-RELATED"/>
    <property type="match status" value="1"/>
</dbReference>
<comment type="caution">
    <text evidence="5">The sequence shown here is derived from an EMBL/GenBank/DDBJ whole genome shotgun (WGS) entry which is preliminary data.</text>
</comment>
<comment type="subcellular location">
    <subcellularLocation>
        <location evidence="1">Cell envelope</location>
    </subcellularLocation>
</comment>
<organism evidence="5 6">
    <name type="scientific">Marinicella pacifica</name>
    <dbReference type="NCBI Taxonomy" id="1171543"/>
    <lineage>
        <taxon>Bacteria</taxon>
        <taxon>Pseudomonadati</taxon>
        <taxon>Pseudomonadota</taxon>
        <taxon>Gammaproteobacteria</taxon>
        <taxon>Lysobacterales</taxon>
        <taxon>Marinicellaceae</taxon>
        <taxon>Marinicella</taxon>
    </lineage>
</organism>
<reference evidence="5" key="2">
    <citation type="submission" date="2020-09" db="EMBL/GenBank/DDBJ databases">
        <authorList>
            <person name="Sun Q."/>
            <person name="Zhou Y."/>
        </authorList>
    </citation>
    <scope>NUCLEOTIDE SEQUENCE</scope>
    <source>
        <strain evidence="5">CGMCC 1.12181</strain>
    </source>
</reference>
<evidence type="ECO:0000259" key="4">
    <source>
        <dbReference type="Pfam" id="PF25990"/>
    </source>
</evidence>